<gene>
    <name evidence="2" type="ORF">RJ641_010802</name>
</gene>
<dbReference type="PANTHER" id="PTHR35477:SF1">
    <property type="entry name" value="OS06G0728500 PROTEIN"/>
    <property type="match status" value="1"/>
</dbReference>
<evidence type="ECO:0000313" key="3">
    <source>
        <dbReference type="Proteomes" id="UP001370490"/>
    </source>
</evidence>
<evidence type="ECO:0000313" key="2">
    <source>
        <dbReference type="EMBL" id="KAK6922498.1"/>
    </source>
</evidence>
<reference evidence="2 3" key="1">
    <citation type="submission" date="2023-12" db="EMBL/GenBank/DDBJ databases">
        <title>A high-quality genome assembly for Dillenia turbinata (Dilleniales).</title>
        <authorList>
            <person name="Chanderbali A."/>
        </authorList>
    </citation>
    <scope>NUCLEOTIDE SEQUENCE [LARGE SCALE GENOMIC DNA]</scope>
    <source>
        <strain evidence="2">LSX21</strain>
        <tissue evidence="2">Leaf</tissue>
    </source>
</reference>
<organism evidence="2 3">
    <name type="scientific">Dillenia turbinata</name>
    <dbReference type="NCBI Taxonomy" id="194707"/>
    <lineage>
        <taxon>Eukaryota</taxon>
        <taxon>Viridiplantae</taxon>
        <taxon>Streptophyta</taxon>
        <taxon>Embryophyta</taxon>
        <taxon>Tracheophyta</taxon>
        <taxon>Spermatophyta</taxon>
        <taxon>Magnoliopsida</taxon>
        <taxon>eudicotyledons</taxon>
        <taxon>Gunneridae</taxon>
        <taxon>Pentapetalae</taxon>
        <taxon>Dilleniales</taxon>
        <taxon>Dilleniaceae</taxon>
        <taxon>Dillenia</taxon>
    </lineage>
</organism>
<name>A0AAN8V764_9MAGN</name>
<protein>
    <submittedName>
        <fullName evidence="2">Uncharacterized protein</fullName>
    </submittedName>
</protein>
<evidence type="ECO:0000256" key="1">
    <source>
        <dbReference type="SAM" id="Coils"/>
    </source>
</evidence>
<sequence length="390" mass="42900">MEDNICDINHLDADVLLPPRKRLLAGLKKQVSHDSFRMSLLSSVPSDFDGRLNSLLTSYLSNPNVSPEEIVEASKKAAAAAVKAAKAAKAAAEEKAAIAANAIAAAKNALEVLDEAEAASGDRYLKKNKMKKHIPVHALYMKHRPVENNKTDEELARTLHRAMNSSPRISKNCSGSDSKRHKKLKISSSFGKTKFLARAEVLEENSFSPCNGASPHSKVDSEAFMMGENGEASNGNRYDQSETESEEFGMDYSKGKNGDMVDSVVIIGRKRGRIKQKKLPLSICTIKDRANPNEEHKFRNSMFSDKTMGKQSRSKVHISSSEPSSNGVVAVEPTSIRKCQEISGPHCTKQNKIMHDLFNGPLAPECRAQIVKVQTNCETPQSDFFKKELN</sequence>
<dbReference type="EMBL" id="JBAMMX010000018">
    <property type="protein sequence ID" value="KAK6922498.1"/>
    <property type="molecule type" value="Genomic_DNA"/>
</dbReference>
<keyword evidence="1" id="KW-0175">Coiled coil</keyword>
<comment type="caution">
    <text evidence="2">The sequence shown here is derived from an EMBL/GenBank/DDBJ whole genome shotgun (WGS) entry which is preliminary data.</text>
</comment>
<dbReference type="Proteomes" id="UP001370490">
    <property type="component" value="Unassembled WGS sequence"/>
</dbReference>
<dbReference type="AlphaFoldDB" id="A0AAN8V764"/>
<dbReference type="PANTHER" id="PTHR35477">
    <property type="entry name" value="OS06G0728500 PROTEIN"/>
    <property type="match status" value="1"/>
</dbReference>
<proteinExistence type="predicted"/>
<keyword evidence="3" id="KW-1185">Reference proteome</keyword>
<accession>A0AAN8V764</accession>
<feature type="coiled-coil region" evidence="1">
    <location>
        <begin position="75"/>
        <end position="119"/>
    </location>
</feature>